<evidence type="ECO:0000313" key="2">
    <source>
        <dbReference type="Proteomes" id="UP001186944"/>
    </source>
</evidence>
<dbReference type="Proteomes" id="UP001186944">
    <property type="component" value="Unassembled WGS sequence"/>
</dbReference>
<sequence length="188" mass="21206">MKFAKSKDLKSCKNRSIGTKLKLDLYHIEINSHTKNEFNICDDSEKKYGKLKCDGQTGRRADERDGNYKFPPASRRFEKRVQVCSSTQNNICGDCRQGFFRLPSTHQCVSCSPCPEPGSSLPRHEVQECKDTMPGSSNIWFFRLSSTHQCVSCSPCPEPGSSLPRHEVQECKDKMPGSSNICFPIGNF</sequence>
<dbReference type="AlphaFoldDB" id="A0AA88YIV5"/>
<reference evidence="1" key="1">
    <citation type="submission" date="2019-08" db="EMBL/GenBank/DDBJ databases">
        <title>The improved chromosome-level genome for the pearl oyster Pinctada fucata martensii using PacBio sequencing and Hi-C.</title>
        <authorList>
            <person name="Zheng Z."/>
        </authorList>
    </citation>
    <scope>NUCLEOTIDE SEQUENCE</scope>
    <source>
        <strain evidence="1">ZZ-2019</strain>
        <tissue evidence="1">Adductor muscle</tissue>
    </source>
</reference>
<organism evidence="1 2">
    <name type="scientific">Pinctada imbricata</name>
    <name type="common">Atlantic pearl-oyster</name>
    <name type="synonym">Pinctada martensii</name>
    <dbReference type="NCBI Taxonomy" id="66713"/>
    <lineage>
        <taxon>Eukaryota</taxon>
        <taxon>Metazoa</taxon>
        <taxon>Spiralia</taxon>
        <taxon>Lophotrochozoa</taxon>
        <taxon>Mollusca</taxon>
        <taxon>Bivalvia</taxon>
        <taxon>Autobranchia</taxon>
        <taxon>Pteriomorphia</taxon>
        <taxon>Pterioida</taxon>
        <taxon>Pterioidea</taxon>
        <taxon>Pteriidae</taxon>
        <taxon>Pinctada</taxon>
    </lineage>
</organism>
<accession>A0AA88YIV5</accession>
<keyword evidence="2" id="KW-1185">Reference proteome</keyword>
<comment type="caution">
    <text evidence="1">The sequence shown here is derived from an EMBL/GenBank/DDBJ whole genome shotgun (WGS) entry which is preliminary data.</text>
</comment>
<gene>
    <name evidence="1" type="ORF">FSP39_017033</name>
</gene>
<protein>
    <submittedName>
        <fullName evidence="1">Uncharacterized protein</fullName>
    </submittedName>
</protein>
<name>A0AA88YIV5_PINIB</name>
<proteinExistence type="predicted"/>
<evidence type="ECO:0000313" key="1">
    <source>
        <dbReference type="EMBL" id="KAK3100258.1"/>
    </source>
</evidence>
<dbReference type="EMBL" id="VSWD01000006">
    <property type="protein sequence ID" value="KAK3100258.1"/>
    <property type="molecule type" value="Genomic_DNA"/>
</dbReference>